<reference evidence="1" key="1">
    <citation type="submission" date="2020-08" db="EMBL/GenBank/DDBJ databases">
        <title>Multicomponent nature underlies the extraordinary mechanical properties of spider dragline silk.</title>
        <authorList>
            <person name="Kono N."/>
            <person name="Nakamura H."/>
            <person name="Mori M."/>
            <person name="Yoshida Y."/>
            <person name="Ohtoshi R."/>
            <person name="Malay A.D."/>
            <person name="Moran D.A.P."/>
            <person name="Tomita M."/>
            <person name="Numata K."/>
            <person name="Arakawa K."/>
        </authorList>
    </citation>
    <scope>NUCLEOTIDE SEQUENCE</scope>
</reference>
<keyword evidence="2" id="KW-1185">Reference proteome</keyword>
<dbReference type="EMBL" id="BMAV01005845">
    <property type="protein sequence ID" value="GFY47223.1"/>
    <property type="molecule type" value="Genomic_DNA"/>
</dbReference>
<evidence type="ECO:0000313" key="1">
    <source>
        <dbReference type="EMBL" id="GFY47223.1"/>
    </source>
</evidence>
<comment type="caution">
    <text evidence="1">The sequence shown here is derived from an EMBL/GenBank/DDBJ whole genome shotgun (WGS) entry which is preliminary data.</text>
</comment>
<accession>A0A8X7BY14</accession>
<dbReference type="Proteomes" id="UP000886998">
    <property type="component" value="Unassembled WGS sequence"/>
</dbReference>
<evidence type="ECO:0000313" key="2">
    <source>
        <dbReference type="Proteomes" id="UP000886998"/>
    </source>
</evidence>
<dbReference type="OrthoDB" id="6464255at2759"/>
<name>A0A8X7BY14_9ARAC</name>
<proteinExistence type="predicted"/>
<sequence>MLFVVFSFVINAEKEFYRAAVLEFAQLANASYPPAEIPQLNLEVYEIAAKTAAIN</sequence>
<protein>
    <submittedName>
        <fullName evidence="1">Uncharacterized protein</fullName>
    </submittedName>
</protein>
<gene>
    <name evidence="1" type="ORF">TNIN_416341</name>
</gene>
<feature type="non-terminal residue" evidence="1">
    <location>
        <position position="55"/>
    </location>
</feature>
<organism evidence="1 2">
    <name type="scientific">Trichonephila inaurata madagascariensis</name>
    <dbReference type="NCBI Taxonomy" id="2747483"/>
    <lineage>
        <taxon>Eukaryota</taxon>
        <taxon>Metazoa</taxon>
        <taxon>Ecdysozoa</taxon>
        <taxon>Arthropoda</taxon>
        <taxon>Chelicerata</taxon>
        <taxon>Arachnida</taxon>
        <taxon>Araneae</taxon>
        <taxon>Araneomorphae</taxon>
        <taxon>Entelegynae</taxon>
        <taxon>Araneoidea</taxon>
        <taxon>Nephilidae</taxon>
        <taxon>Trichonephila</taxon>
        <taxon>Trichonephila inaurata</taxon>
    </lineage>
</organism>
<dbReference type="AlphaFoldDB" id="A0A8X7BY14"/>